<evidence type="ECO:0000313" key="3">
    <source>
        <dbReference type="Proteomes" id="UP000712600"/>
    </source>
</evidence>
<dbReference type="EMBL" id="QGKX02001521">
    <property type="protein sequence ID" value="KAF3512538.1"/>
    <property type="molecule type" value="Genomic_DNA"/>
</dbReference>
<protein>
    <submittedName>
        <fullName evidence="2">Uncharacterized protein</fullName>
    </submittedName>
</protein>
<evidence type="ECO:0000313" key="2">
    <source>
        <dbReference type="EMBL" id="KAF3512538.1"/>
    </source>
</evidence>
<feature type="compositionally biased region" description="Polar residues" evidence="1">
    <location>
        <begin position="227"/>
        <end position="236"/>
    </location>
</feature>
<feature type="region of interest" description="Disordered" evidence="1">
    <location>
        <begin position="1"/>
        <end position="20"/>
    </location>
</feature>
<evidence type="ECO:0000256" key="1">
    <source>
        <dbReference type="SAM" id="MobiDB-lite"/>
    </source>
</evidence>
<sequence length="236" mass="26089">MPSSTRSNKESQLIFSPDPACLEHMIRKEVHSLSTENNTSVSLDSAQPPSTQTPVSSTNSRSPLSIDNTNLPSTDTLHPTSIDIPSRISIDTEPRDMVAPLILVRDNNGDLHDQEGHLRNAPVVKEEKLQEGDFEVESFMSFGGSHWCRSTQATEHRSTYANSNRSTGVPENRSTMPTESTASCNAVKILTHEEFAAKHPHPPSPNKVLIDRHANSNVDRHSEANIDRQQSPPIDR</sequence>
<accession>A0A8S9P621</accession>
<proteinExistence type="predicted"/>
<organism evidence="2 3">
    <name type="scientific">Brassica cretica</name>
    <name type="common">Mustard</name>
    <dbReference type="NCBI Taxonomy" id="69181"/>
    <lineage>
        <taxon>Eukaryota</taxon>
        <taxon>Viridiplantae</taxon>
        <taxon>Streptophyta</taxon>
        <taxon>Embryophyta</taxon>
        <taxon>Tracheophyta</taxon>
        <taxon>Spermatophyta</taxon>
        <taxon>Magnoliopsida</taxon>
        <taxon>eudicotyledons</taxon>
        <taxon>Gunneridae</taxon>
        <taxon>Pentapetalae</taxon>
        <taxon>rosids</taxon>
        <taxon>malvids</taxon>
        <taxon>Brassicales</taxon>
        <taxon>Brassicaceae</taxon>
        <taxon>Brassiceae</taxon>
        <taxon>Brassica</taxon>
    </lineage>
</organism>
<feature type="region of interest" description="Disordered" evidence="1">
    <location>
        <begin position="196"/>
        <end position="236"/>
    </location>
</feature>
<reference evidence="2" key="1">
    <citation type="submission" date="2019-12" db="EMBL/GenBank/DDBJ databases">
        <title>Genome sequencing and annotation of Brassica cretica.</title>
        <authorList>
            <person name="Studholme D.J."/>
            <person name="Sarris P."/>
        </authorList>
    </citation>
    <scope>NUCLEOTIDE SEQUENCE</scope>
    <source>
        <strain evidence="2">PFS-109/04</strain>
        <tissue evidence="2">Leaf</tissue>
    </source>
</reference>
<comment type="caution">
    <text evidence="2">The sequence shown here is derived from an EMBL/GenBank/DDBJ whole genome shotgun (WGS) entry which is preliminary data.</text>
</comment>
<gene>
    <name evidence="2" type="ORF">F2Q69_00006558</name>
</gene>
<feature type="region of interest" description="Disordered" evidence="1">
    <location>
        <begin position="151"/>
        <end position="181"/>
    </location>
</feature>
<dbReference type="Proteomes" id="UP000712600">
    <property type="component" value="Unassembled WGS sequence"/>
</dbReference>
<feature type="compositionally biased region" description="Polar residues" evidence="1">
    <location>
        <begin position="32"/>
        <end position="79"/>
    </location>
</feature>
<name>A0A8S9P621_BRACR</name>
<feature type="compositionally biased region" description="Basic and acidic residues" evidence="1">
    <location>
        <begin position="209"/>
        <end position="226"/>
    </location>
</feature>
<dbReference type="AlphaFoldDB" id="A0A8S9P621"/>
<feature type="compositionally biased region" description="Polar residues" evidence="1">
    <location>
        <begin position="1"/>
        <end position="14"/>
    </location>
</feature>
<feature type="region of interest" description="Disordered" evidence="1">
    <location>
        <begin position="27"/>
        <end position="82"/>
    </location>
</feature>